<keyword evidence="2" id="KW-1185">Reference proteome</keyword>
<sequence length="135" mass="14446">MSSLSFLKEYPTYHESTGTGSTIRRPWSGQAVVDQPRGGGAFFLCAVIPTVTEGESAAPPPPPLLLLRVVSFIRGPICSPQGVIVGSVTEDDGGKMESVICTDSSPQRPRWSMKIAQHFHHSTSGLFSSLTHGHV</sequence>
<comment type="caution">
    <text evidence="1">The sequence shown here is derived from an EMBL/GenBank/DDBJ whole genome shotgun (WGS) entry which is preliminary data.</text>
</comment>
<protein>
    <submittedName>
        <fullName evidence="1">Uncharacterized protein</fullName>
    </submittedName>
</protein>
<evidence type="ECO:0000313" key="1">
    <source>
        <dbReference type="EMBL" id="TNN66302.1"/>
    </source>
</evidence>
<dbReference type="Proteomes" id="UP000314294">
    <property type="component" value="Unassembled WGS sequence"/>
</dbReference>
<name>A0A4Z2HNH5_9TELE</name>
<gene>
    <name evidence="1" type="ORF">EYF80_023438</name>
</gene>
<proteinExistence type="predicted"/>
<dbReference type="EMBL" id="SRLO01000221">
    <property type="protein sequence ID" value="TNN66302.1"/>
    <property type="molecule type" value="Genomic_DNA"/>
</dbReference>
<organism evidence="1 2">
    <name type="scientific">Liparis tanakae</name>
    <name type="common">Tanaka's snailfish</name>
    <dbReference type="NCBI Taxonomy" id="230148"/>
    <lineage>
        <taxon>Eukaryota</taxon>
        <taxon>Metazoa</taxon>
        <taxon>Chordata</taxon>
        <taxon>Craniata</taxon>
        <taxon>Vertebrata</taxon>
        <taxon>Euteleostomi</taxon>
        <taxon>Actinopterygii</taxon>
        <taxon>Neopterygii</taxon>
        <taxon>Teleostei</taxon>
        <taxon>Neoteleostei</taxon>
        <taxon>Acanthomorphata</taxon>
        <taxon>Eupercaria</taxon>
        <taxon>Perciformes</taxon>
        <taxon>Cottioidei</taxon>
        <taxon>Cottales</taxon>
        <taxon>Liparidae</taxon>
        <taxon>Liparis</taxon>
    </lineage>
</organism>
<reference evidence="1 2" key="1">
    <citation type="submission" date="2019-03" db="EMBL/GenBank/DDBJ databases">
        <title>First draft genome of Liparis tanakae, snailfish: a comprehensive survey of snailfish specific genes.</title>
        <authorList>
            <person name="Kim W."/>
            <person name="Song I."/>
            <person name="Jeong J.-H."/>
            <person name="Kim D."/>
            <person name="Kim S."/>
            <person name="Ryu S."/>
            <person name="Song J.Y."/>
            <person name="Lee S.K."/>
        </authorList>
    </citation>
    <scope>NUCLEOTIDE SEQUENCE [LARGE SCALE GENOMIC DNA]</scope>
    <source>
        <tissue evidence="1">Muscle</tissue>
    </source>
</reference>
<evidence type="ECO:0000313" key="2">
    <source>
        <dbReference type="Proteomes" id="UP000314294"/>
    </source>
</evidence>
<dbReference type="AlphaFoldDB" id="A0A4Z2HNH5"/>
<accession>A0A4Z2HNH5</accession>